<dbReference type="AlphaFoldDB" id="A0A9P4I5N5"/>
<dbReference type="Gene3D" id="3.30.70.100">
    <property type="match status" value="1"/>
</dbReference>
<feature type="region of interest" description="Disordered" evidence="1">
    <location>
        <begin position="218"/>
        <end position="239"/>
    </location>
</feature>
<evidence type="ECO:0000256" key="1">
    <source>
        <dbReference type="SAM" id="MobiDB-lite"/>
    </source>
</evidence>
<dbReference type="InterPro" id="IPR011008">
    <property type="entry name" value="Dimeric_a/b-barrel"/>
</dbReference>
<organism evidence="2 3">
    <name type="scientific">Rhizodiscina lignyota</name>
    <dbReference type="NCBI Taxonomy" id="1504668"/>
    <lineage>
        <taxon>Eukaryota</taxon>
        <taxon>Fungi</taxon>
        <taxon>Dikarya</taxon>
        <taxon>Ascomycota</taxon>
        <taxon>Pezizomycotina</taxon>
        <taxon>Dothideomycetes</taxon>
        <taxon>Pleosporomycetidae</taxon>
        <taxon>Aulographales</taxon>
        <taxon>Rhizodiscinaceae</taxon>
        <taxon>Rhizodiscina</taxon>
    </lineage>
</organism>
<dbReference type="OrthoDB" id="63721at2759"/>
<proteinExistence type="predicted"/>
<dbReference type="EMBL" id="ML978145">
    <property type="protein sequence ID" value="KAF2092552.1"/>
    <property type="molecule type" value="Genomic_DNA"/>
</dbReference>
<dbReference type="InterPro" id="IPR052936">
    <property type="entry name" value="Jasmonate_Hydroxylase-like"/>
</dbReference>
<protein>
    <submittedName>
        <fullName evidence="2">Antibiotic biosynthesis monooxygenase</fullName>
    </submittedName>
</protein>
<dbReference type="PANTHER" id="PTHR37811:SF2">
    <property type="entry name" value="ABM DOMAIN-CONTAINING PROTEIN"/>
    <property type="match status" value="1"/>
</dbReference>
<comment type="caution">
    <text evidence="2">The sequence shown here is derived from an EMBL/GenBank/DDBJ whole genome shotgun (WGS) entry which is preliminary data.</text>
</comment>
<evidence type="ECO:0000313" key="2">
    <source>
        <dbReference type="EMBL" id="KAF2092552.1"/>
    </source>
</evidence>
<accession>A0A9P4I5N5</accession>
<feature type="compositionally biased region" description="Polar residues" evidence="1">
    <location>
        <begin position="227"/>
        <end position="239"/>
    </location>
</feature>
<keyword evidence="2" id="KW-0560">Oxidoreductase</keyword>
<name>A0A9P4I5N5_9PEZI</name>
<dbReference type="Proteomes" id="UP000799772">
    <property type="component" value="Unassembled WGS sequence"/>
</dbReference>
<dbReference type="GO" id="GO:0004497">
    <property type="term" value="F:monooxygenase activity"/>
    <property type="evidence" value="ECO:0007669"/>
    <property type="project" value="UniProtKB-KW"/>
</dbReference>
<dbReference type="SUPFAM" id="SSF54909">
    <property type="entry name" value="Dimeric alpha+beta barrel"/>
    <property type="match status" value="1"/>
</dbReference>
<keyword evidence="3" id="KW-1185">Reference proteome</keyword>
<reference evidence="2" key="1">
    <citation type="journal article" date="2020" name="Stud. Mycol.">
        <title>101 Dothideomycetes genomes: a test case for predicting lifestyles and emergence of pathogens.</title>
        <authorList>
            <person name="Haridas S."/>
            <person name="Albert R."/>
            <person name="Binder M."/>
            <person name="Bloem J."/>
            <person name="Labutti K."/>
            <person name="Salamov A."/>
            <person name="Andreopoulos B."/>
            <person name="Baker S."/>
            <person name="Barry K."/>
            <person name="Bills G."/>
            <person name="Bluhm B."/>
            <person name="Cannon C."/>
            <person name="Castanera R."/>
            <person name="Culley D."/>
            <person name="Daum C."/>
            <person name="Ezra D."/>
            <person name="Gonzalez J."/>
            <person name="Henrissat B."/>
            <person name="Kuo A."/>
            <person name="Liang C."/>
            <person name="Lipzen A."/>
            <person name="Lutzoni F."/>
            <person name="Magnuson J."/>
            <person name="Mondo S."/>
            <person name="Nolan M."/>
            <person name="Ohm R."/>
            <person name="Pangilinan J."/>
            <person name="Park H.-J."/>
            <person name="Ramirez L."/>
            <person name="Alfaro M."/>
            <person name="Sun H."/>
            <person name="Tritt A."/>
            <person name="Yoshinaga Y."/>
            <person name="Zwiers L.-H."/>
            <person name="Turgeon B."/>
            <person name="Goodwin S."/>
            <person name="Spatafora J."/>
            <person name="Crous P."/>
            <person name="Grigoriev I."/>
        </authorList>
    </citation>
    <scope>NUCLEOTIDE SEQUENCE</scope>
    <source>
        <strain evidence="2">CBS 133067</strain>
    </source>
</reference>
<dbReference type="PANTHER" id="PTHR37811">
    <property type="entry name" value="BLL5343 PROTEIN"/>
    <property type="match status" value="1"/>
</dbReference>
<gene>
    <name evidence="2" type="ORF">NA57DRAFT_50031</name>
</gene>
<evidence type="ECO:0000313" key="3">
    <source>
        <dbReference type="Proteomes" id="UP000799772"/>
    </source>
</evidence>
<keyword evidence="2" id="KW-0503">Monooxygenase</keyword>
<sequence length="239" mass="26793">MFVVIFEVLPHNLDTYFSHAASLRPILQQIPGFVDNIRYRSLTRQGALLSVSTCATEKALVRWRTTEKHWLVQEKGRQSILQDYHLRVGQVVSDSTSADGPNKEDERTDATEVGQGNAAVLIEAELGEEWVKQHKDDSKAVATQMGCGEKYLGKSEEAMVAWDLLEAALTPGSLIMLASFRDVHAAEEFLNKAKLPAGARSRVVRVVRDYGMFDRREAPQYHGPVPESNNVQHKQTLYT</sequence>